<evidence type="ECO:0000259" key="1">
    <source>
        <dbReference type="Pfam" id="PF26400"/>
    </source>
</evidence>
<accession>X1LBK9</accession>
<organism evidence="2">
    <name type="scientific">marine sediment metagenome</name>
    <dbReference type="NCBI Taxonomy" id="412755"/>
    <lineage>
        <taxon>unclassified sequences</taxon>
        <taxon>metagenomes</taxon>
        <taxon>ecological metagenomes</taxon>
    </lineage>
</organism>
<dbReference type="InterPro" id="IPR058411">
    <property type="entry name" value="DUF8098"/>
</dbReference>
<name>X1LBK9_9ZZZZ</name>
<evidence type="ECO:0000313" key="2">
    <source>
        <dbReference type="EMBL" id="GAH91493.1"/>
    </source>
</evidence>
<reference evidence="2" key="1">
    <citation type="journal article" date="2014" name="Front. Microbiol.">
        <title>High frequency of phylogenetically diverse reductive dehalogenase-homologous genes in deep subseafloor sedimentary metagenomes.</title>
        <authorList>
            <person name="Kawai M."/>
            <person name="Futagami T."/>
            <person name="Toyoda A."/>
            <person name="Takaki Y."/>
            <person name="Nishi S."/>
            <person name="Hori S."/>
            <person name="Arai W."/>
            <person name="Tsubouchi T."/>
            <person name="Morono Y."/>
            <person name="Uchiyama I."/>
            <person name="Ito T."/>
            <person name="Fujiyama A."/>
            <person name="Inagaki F."/>
            <person name="Takami H."/>
        </authorList>
    </citation>
    <scope>NUCLEOTIDE SEQUENCE</scope>
    <source>
        <strain evidence="2">Expedition CK06-06</strain>
    </source>
</reference>
<dbReference type="AlphaFoldDB" id="X1LBK9"/>
<dbReference type="EMBL" id="BARV01002393">
    <property type="protein sequence ID" value="GAH91493.1"/>
    <property type="molecule type" value="Genomic_DNA"/>
</dbReference>
<dbReference type="Pfam" id="PF26400">
    <property type="entry name" value="DUF8098"/>
    <property type="match status" value="1"/>
</dbReference>
<gene>
    <name evidence="2" type="ORF">S06H3_06214</name>
</gene>
<proteinExistence type="predicted"/>
<protein>
    <recommendedName>
        <fullName evidence="1">DUF8098 domain-containing protein</fullName>
    </recommendedName>
</protein>
<feature type="domain" description="DUF8098" evidence="1">
    <location>
        <begin position="95"/>
        <end position="291"/>
    </location>
</feature>
<sequence length="317" mass="37019">MFSVVVLNSAKVTFGASAKYLGATRMVKLVALVAENTGHDLTRGWYKYGYYAPNAHDVIREFAGKDHYNLSIFEAPKEILDLSYETFRAKIPHIEAYVDKIKDLGFFVTEWGDFLNWVYRDLAPEKYKNFYLTHVEFGNFLGQFEHYLGEPTVWGWQFKEFGPKLENLVTRYHNQIGHVDDGAILGLFYDFMDLLEMIELRIENKEYNVGPKELSFLEDLNKFYNQRVGQLFVDDLWMLLVPYRQTLTGPLAETERQKYSNRVKKAEASLKLSLSNLIQTAKKLDLLPSIVELEVKIKKMDEKFPTRKPLREVYSLF</sequence>
<comment type="caution">
    <text evidence="2">The sequence shown here is derived from an EMBL/GenBank/DDBJ whole genome shotgun (WGS) entry which is preliminary data.</text>
</comment>